<dbReference type="GO" id="GO:0008033">
    <property type="term" value="P:tRNA processing"/>
    <property type="evidence" value="ECO:0007669"/>
    <property type="project" value="UniProtKB-KW"/>
</dbReference>
<keyword evidence="6" id="KW-0547">Nucleotide-binding</keyword>
<keyword evidence="8" id="KW-0067">ATP-binding</keyword>
<dbReference type="PANTHER" id="PTHR12209:SF0">
    <property type="entry name" value="EKC_KEOPS COMPLEX SUBUNIT TP53RK"/>
    <property type="match status" value="1"/>
</dbReference>
<dbReference type="PANTHER" id="PTHR12209">
    <property type="entry name" value="NON-SPECIFIC SERINE/THREONINE PROTEIN KINASE"/>
    <property type="match status" value="1"/>
</dbReference>
<keyword evidence="5" id="KW-0819">tRNA processing</keyword>
<evidence type="ECO:0000256" key="8">
    <source>
        <dbReference type="ARBA" id="ARBA00022840"/>
    </source>
</evidence>
<comment type="catalytic activity">
    <reaction evidence="10">
        <text>L-seryl-[protein] + ATP = O-phospho-L-seryl-[protein] + ADP + H(+)</text>
        <dbReference type="Rhea" id="RHEA:17989"/>
        <dbReference type="Rhea" id="RHEA-COMP:9863"/>
        <dbReference type="Rhea" id="RHEA-COMP:11604"/>
        <dbReference type="ChEBI" id="CHEBI:15378"/>
        <dbReference type="ChEBI" id="CHEBI:29999"/>
        <dbReference type="ChEBI" id="CHEBI:30616"/>
        <dbReference type="ChEBI" id="CHEBI:83421"/>
        <dbReference type="ChEBI" id="CHEBI:456216"/>
        <dbReference type="EC" id="2.7.11.1"/>
    </reaction>
</comment>
<dbReference type="Pfam" id="PF01163">
    <property type="entry name" value="RIO1"/>
    <property type="match status" value="1"/>
</dbReference>
<dbReference type="PROSITE" id="PS50011">
    <property type="entry name" value="PROTEIN_KINASE_DOM"/>
    <property type="match status" value="1"/>
</dbReference>
<dbReference type="GO" id="GO:0005524">
    <property type="term" value="F:ATP binding"/>
    <property type="evidence" value="ECO:0007669"/>
    <property type="project" value="UniProtKB-KW"/>
</dbReference>
<protein>
    <recommendedName>
        <fullName evidence="2">non-specific serine/threonine protein kinase</fullName>
        <ecNumber evidence="2">2.7.11.1</ecNumber>
    </recommendedName>
</protein>
<sequence>MWIEESVLHIGAEATATAGSWMGIRAVLKKREPRAYRHPSLDRKLTRQRLSAEARILARLQKIGFPSPALLDVDAEGGWILLSRIEGRPLYEALQDGSAGLDTVHAFGAIIRRLHESDIAHGDLTTHNVMIDEAGDLNLIDFGLARFAPEIEHLGLDLQVLNECLTASHHTYEGAVETMIEGYLAADSGESTGLTKNPASAVVERFNAIRGRVRYHA</sequence>
<comment type="similarity">
    <text evidence="1">Belongs to the protein kinase superfamily. BUD32 family.</text>
</comment>
<dbReference type="Gene3D" id="3.30.200.20">
    <property type="entry name" value="Phosphorylase Kinase, domain 1"/>
    <property type="match status" value="1"/>
</dbReference>
<dbReference type="SUPFAM" id="SSF56112">
    <property type="entry name" value="Protein kinase-like (PK-like)"/>
    <property type="match status" value="1"/>
</dbReference>
<name>A0A075GD05_9EURY</name>
<dbReference type="AlphaFoldDB" id="A0A075GD05"/>
<keyword evidence="7 12" id="KW-0418">Kinase</keyword>
<evidence type="ECO:0000256" key="1">
    <source>
        <dbReference type="ARBA" id="ARBA00010630"/>
    </source>
</evidence>
<dbReference type="InterPro" id="IPR018934">
    <property type="entry name" value="RIO_dom"/>
</dbReference>
<dbReference type="GO" id="GO:0106310">
    <property type="term" value="F:protein serine kinase activity"/>
    <property type="evidence" value="ECO:0007669"/>
    <property type="project" value="RHEA"/>
</dbReference>
<evidence type="ECO:0000256" key="4">
    <source>
        <dbReference type="ARBA" id="ARBA00022679"/>
    </source>
</evidence>
<reference evidence="12" key="1">
    <citation type="journal article" date="2014" name="Genome Biol. Evol.">
        <title>Pangenome evidence for extensive interdomain horizontal transfer affecting lineage core and shell genes in uncultured planktonic thaumarchaeota and euryarchaeota.</title>
        <authorList>
            <person name="Deschamps P."/>
            <person name="Zivanovic Y."/>
            <person name="Moreira D."/>
            <person name="Rodriguez-Valera F."/>
            <person name="Lopez-Garcia P."/>
        </authorList>
    </citation>
    <scope>NUCLEOTIDE SEQUENCE</scope>
</reference>
<dbReference type="InterPro" id="IPR000719">
    <property type="entry name" value="Prot_kinase_dom"/>
</dbReference>
<evidence type="ECO:0000256" key="6">
    <source>
        <dbReference type="ARBA" id="ARBA00022741"/>
    </source>
</evidence>
<accession>A0A075GD05</accession>
<evidence type="ECO:0000313" key="12">
    <source>
        <dbReference type="EMBL" id="AIF01165.1"/>
    </source>
</evidence>
<dbReference type="EMBL" id="KF900613">
    <property type="protein sequence ID" value="AIF01165.1"/>
    <property type="molecule type" value="Genomic_DNA"/>
</dbReference>
<dbReference type="NCBIfam" id="TIGR03724">
    <property type="entry name" value="arch_bud32"/>
    <property type="match status" value="1"/>
</dbReference>
<evidence type="ECO:0000256" key="7">
    <source>
        <dbReference type="ARBA" id="ARBA00022777"/>
    </source>
</evidence>
<proteinExistence type="inferred from homology"/>
<dbReference type="EC" id="2.7.11.1" evidence="2"/>
<dbReference type="GO" id="GO:0004674">
    <property type="term" value="F:protein serine/threonine kinase activity"/>
    <property type="evidence" value="ECO:0007669"/>
    <property type="project" value="UniProtKB-KW"/>
</dbReference>
<dbReference type="Gene3D" id="1.10.510.10">
    <property type="entry name" value="Transferase(Phosphotransferase) domain 1"/>
    <property type="match status" value="1"/>
</dbReference>
<comment type="catalytic activity">
    <reaction evidence="9">
        <text>L-threonyl-[protein] + ATP = O-phospho-L-threonyl-[protein] + ADP + H(+)</text>
        <dbReference type="Rhea" id="RHEA:46608"/>
        <dbReference type="Rhea" id="RHEA-COMP:11060"/>
        <dbReference type="Rhea" id="RHEA-COMP:11605"/>
        <dbReference type="ChEBI" id="CHEBI:15378"/>
        <dbReference type="ChEBI" id="CHEBI:30013"/>
        <dbReference type="ChEBI" id="CHEBI:30616"/>
        <dbReference type="ChEBI" id="CHEBI:61977"/>
        <dbReference type="ChEBI" id="CHEBI:456216"/>
        <dbReference type="EC" id="2.7.11.1"/>
    </reaction>
</comment>
<dbReference type="InterPro" id="IPR022495">
    <property type="entry name" value="Bud32"/>
</dbReference>
<evidence type="ECO:0000256" key="5">
    <source>
        <dbReference type="ARBA" id="ARBA00022694"/>
    </source>
</evidence>
<keyword evidence="3" id="KW-0723">Serine/threonine-protein kinase</keyword>
<organism evidence="12">
    <name type="scientific">uncultured marine group II/III euryarchaeote KM3_141_E04</name>
    <dbReference type="NCBI Taxonomy" id="1457878"/>
    <lineage>
        <taxon>Archaea</taxon>
        <taxon>Methanobacteriati</taxon>
        <taxon>Methanobacteriota</taxon>
        <taxon>environmental samples</taxon>
    </lineage>
</organism>
<evidence type="ECO:0000256" key="2">
    <source>
        <dbReference type="ARBA" id="ARBA00012513"/>
    </source>
</evidence>
<evidence type="ECO:0000259" key="11">
    <source>
        <dbReference type="PROSITE" id="PS50011"/>
    </source>
</evidence>
<dbReference type="GO" id="GO:0005829">
    <property type="term" value="C:cytosol"/>
    <property type="evidence" value="ECO:0007669"/>
    <property type="project" value="TreeGrafter"/>
</dbReference>
<evidence type="ECO:0000256" key="10">
    <source>
        <dbReference type="ARBA" id="ARBA00048679"/>
    </source>
</evidence>
<evidence type="ECO:0000256" key="3">
    <source>
        <dbReference type="ARBA" id="ARBA00022527"/>
    </source>
</evidence>
<feature type="domain" description="Protein kinase" evidence="11">
    <location>
        <begin position="1"/>
        <end position="217"/>
    </location>
</feature>
<evidence type="ECO:0000256" key="9">
    <source>
        <dbReference type="ARBA" id="ARBA00047899"/>
    </source>
</evidence>
<dbReference type="InterPro" id="IPR011009">
    <property type="entry name" value="Kinase-like_dom_sf"/>
</dbReference>
<keyword evidence="4 12" id="KW-0808">Transferase</keyword>